<keyword evidence="2" id="KW-0732">Signal</keyword>
<proteinExistence type="predicted"/>
<keyword evidence="1" id="KW-0472">Membrane</keyword>
<keyword evidence="4" id="KW-1185">Reference proteome</keyword>
<keyword evidence="1" id="KW-1133">Transmembrane helix</keyword>
<sequence length="267" mass="30928">MVYKAFVPVLFILHPTLLTNATVEQSFSLFREKGREDTTNLLGKKQHKQKVHVSLLLEELSCEIECPSHLQIDTSELNVVCISVHNAVHWYEKCLWHQLERLTTNSSDSEPKAWSKGRKDVQLEPKNNMLILSSLLLLFLIYCAIEGEASIYKTTTYLFLLLVVIALLSQFFSFRSINNSDSSSAINDKTFQPLFVLLLAVEHFKLFKYIYKHLYMYMTKYYENDCFQPSFNDSCDSGVSYLKQPLFDTAHKFNFQSVLQKLSSLFS</sequence>
<dbReference type="Proteomes" id="UP000023152">
    <property type="component" value="Unassembled WGS sequence"/>
</dbReference>
<feature type="chain" id="PRO_5004975425" description="HAT C-terminal dimerisation domain-containing protein" evidence="2">
    <location>
        <begin position="22"/>
        <end position="267"/>
    </location>
</feature>
<evidence type="ECO:0000313" key="4">
    <source>
        <dbReference type="Proteomes" id="UP000023152"/>
    </source>
</evidence>
<evidence type="ECO:0000256" key="2">
    <source>
        <dbReference type="SAM" id="SignalP"/>
    </source>
</evidence>
<feature type="transmembrane region" description="Helical" evidence="1">
    <location>
        <begin position="157"/>
        <end position="174"/>
    </location>
</feature>
<feature type="signal peptide" evidence="2">
    <location>
        <begin position="1"/>
        <end position="21"/>
    </location>
</feature>
<dbReference type="AlphaFoldDB" id="X6M7R6"/>
<name>X6M7R6_RETFI</name>
<protein>
    <recommendedName>
        <fullName evidence="5">HAT C-terminal dimerisation domain-containing protein</fullName>
    </recommendedName>
</protein>
<accession>X6M7R6</accession>
<dbReference type="EMBL" id="ASPP01023796">
    <property type="protein sequence ID" value="ETO09949.1"/>
    <property type="molecule type" value="Genomic_DNA"/>
</dbReference>
<evidence type="ECO:0008006" key="5">
    <source>
        <dbReference type="Google" id="ProtNLM"/>
    </source>
</evidence>
<gene>
    <name evidence="3" type="ORF">RFI_27432</name>
</gene>
<evidence type="ECO:0000256" key="1">
    <source>
        <dbReference type="SAM" id="Phobius"/>
    </source>
</evidence>
<keyword evidence="1" id="KW-0812">Transmembrane</keyword>
<reference evidence="3 4" key="1">
    <citation type="journal article" date="2013" name="Curr. Biol.">
        <title>The Genome of the Foraminiferan Reticulomyxa filosa.</title>
        <authorList>
            <person name="Glockner G."/>
            <person name="Hulsmann N."/>
            <person name="Schleicher M."/>
            <person name="Noegel A.A."/>
            <person name="Eichinger L."/>
            <person name="Gallinger C."/>
            <person name="Pawlowski J."/>
            <person name="Sierra R."/>
            <person name="Euteneuer U."/>
            <person name="Pillet L."/>
            <person name="Moustafa A."/>
            <person name="Platzer M."/>
            <person name="Groth M."/>
            <person name="Szafranski K."/>
            <person name="Schliwa M."/>
        </authorList>
    </citation>
    <scope>NUCLEOTIDE SEQUENCE [LARGE SCALE GENOMIC DNA]</scope>
</reference>
<evidence type="ECO:0000313" key="3">
    <source>
        <dbReference type="EMBL" id="ETO09949.1"/>
    </source>
</evidence>
<organism evidence="3 4">
    <name type="scientific">Reticulomyxa filosa</name>
    <dbReference type="NCBI Taxonomy" id="46433"/>
    <lineage>
        <taxon>Eukaryota</taxon>
        <taxon>Sar</taxon>
        <taxon>Rhizaria</taxon>
        <taxon>Retaria</taxon>
        <taxon>Foraminifera</taxon>
        <taxon>Monothalamids</taxon>
        <taxon>Reticulomyxidae</taxon>
        <taxon>Reticulomyxa</taxon>
    </lineage>
</organism>
<feature type="transmembrane region" description="Helical" evidence="1">
    <location>
        <begin position="194"/>
        <end position="211"/>
    </location>
</feature>
<feature type="transmembrane region" description="Helical" evidence="1">
    <location>
        <begin position="128"/>
        <end position="145"/>
    </location>
</feature>
<comment type="caution">
    <text evidence="3">The sequence shown here is derived from an EMBL/GenBank/DDBJ whole genome shotgun (WGS) entry which is preliminary data.</text>
</comment>